<feature type="region of interest" description="Disordered" evidence="3">
    <location>
        <begin position="284"/>
        <end position="317"/>
    </location>
</feature>
<proteinExistence type="predicted"/>
<feature type="compositionally biased region" description="Acidic residues" evidence="3">
    <location>
        <begin position="878"/>
        <end position="891"/>
    </location>
</feature>
<dbReference type="InterPro" id="IPR001179">
    <property type="entry name" value="PPIase_FKBP_dom"/>
</dbReference>
<feature type="compositionally biased region" description="Polar residues" evidence="3">
    <location>
        <begin position="34"/>
        <end position="59"/>
    </location>
</feature>
<feature type="compositionally biased region" description="Polar residues" evidence="3">
    <location>
        <begin position="307"/>
        <end position="317"/>
    </location>
</feature>
<evidence type="ECO:0000313" key="5">
    <source>
        <dbReference type="Ensembl" id="ENSSGRP00000101754.1"/>
    </source>
</evidence>
<feature type="coiled-coil region" evidence="2">
    <location>
        <begin position="516"/>
        <end position="565"/>
    </location>
</feature>
<dbReference type="SUPFAM" id="SSF54534">
    <property type="entry name" value="FKBP-like"/>
    <property type="match status" value="1"/>
</dbReference>
<feature type="compositionally biased region" description="Low complexity" evidence="3">
    <location>
        <begin position="289"/>
        <end position="305"/>
    </location>
</feature>
<sequence>MFAADDEDGDFLSPTGGAKLASLFGLDQATSQGNESFQYTAPKQPRKSSANSGPSTQKSAPPPNSPAVLFATAVHAYRYVNGQYVKQGKLGAAVLGNHTTKEYKILLYVSQQKQVTAARIHSGFILTVQPSNYCTFYDDQRQNWSLMFESEKAATDFCKEVCICSLSGALDSVLIQDLVLGEGQAVENGDSLEVAYTGWLLLNHTIGQMFDSNLNKDKLLRLKLGAGKVIKGWEEGMLNMRKGGKRLMVIPPSLAYGSQGVDNRVPPDSTLVFEAEIRRVKFAKDGSSRDSAAPSPAPSVESLAPTELNQPFSTNPDATKAKLISRMAKMGQPMLPFITGPASSSSQPDSSDSELEDASVSRLKERSSAPSPQPVHISSGPPPSMQDLINGCCNSSLNKPLTPSMIPQLTVTSSLQPVSQMYPTQTVTYQGTSEVTSFLMTEARQHNTEIRLAVGKVADKLDHLSSKINDLQKQGSVSLGLSNVSMETAMIMHNIQRIIQENECLKKEVFEKSSRIEEQNCKIGELINQNQRYVEQSNQLMEQRNDSLKNSSEQSQTRILQAEQNKVTLLKRPIQHTRNNTRTARFQKPSELPRFMEACLIYCLMCVFVSELKETADRVQSQYKMEKQKRKELELKFNNMEEELQDMKTEKDSLERTLSERKRKWQLERQRCDEELEEVRRAGQQELDNLRSQLRKARTSTDQAAAEQLSQLQADLEQEWQVKCDQALAAAREQQRREMTELSEHRDALQLKLTQLQDKVRTHSTRPQRGEMRVSELERKLTEQQHCDYFQVKRVMNGVFQSLRAEFDLNETYTGSAVLRVLVSTIKVWKISVQHNMSFRTLFCRQKCHQVCFSPPITECHTAAAHQKGRPPPAPLFGDDDDDDDDLDWLG</sequence>
<feature type="region of interest" description="Disordered" evidence="3">
    <location>
        <begin position="34"/>
        <end position="64"/>
    </location>
</feature>
<evidence type="ECO:0000256" key="1">
    <source>
        <dbReference type="PROSITE-ProRule" id="PRU00277"/>
    </source>
</evidence>
<keyword evidence="1" id="KW-0697">Rotamase</keyword>
<reference evidence="5" key="1">
    <citation type="submission" date="2025-08" db="UniProtKB">
        <authorList>
            <consortium name="Ensembl"/>
        </authorList>
    </citation>
    <scope>IDENTIFICATION</scope>
</reference>
<comment type="catalytic activity">
    <reaction evidence="1">
        <text>[protein]-peptidylproline (omega=180) = [protein]-peptidylproline (omega=0)</text>
        <dbReference type="Rhea" id="RHEA:16237"/>
        <dbReference type="Rhea" id="RHEA-COMP:10747"/>
        <dbReference type="Rhea" id="RHEA-COMP:10748"/>
        <dbReference type="ChEBI" id="CHEBI:83833"/>
        <dbReference type="ChEBI" id="CHEBI:83834"/>
        <dbReference type="EC" id="5.2.1.8"/>
    </reaction>
</comment>
<dbReference type="Ensembl" id="ENSSGRT00000108214.1">
    <property type="protein sequence ID" value="ENSSGRP00000101754.1"/>
    <property type="gene ID" value="ENSSGRG00000050586.1"/>
</dbReference>
<keyword evidence="2" id="KW-0175">Coiled coil</keyword>
<feature type="coiled-coil region" evidence="2">
    <location>
        <begin position="609"/>
        <end position="707"/>
    </location>
</feature>
<dbReference type="EC" id="5.2.1.8" evidence="1"/>
<evidence type="ECO:0000313" key="6">
    <source>
        <dbReference type="Proteomes" id="UP000472262"/>
    </source>
</evidence>
<accession>A0A672SIG4</accession>
<name>A0A672SIG4_SINGR</name>
<feature type="region of interest" description="Disordered" evidence="3">
    <location>
        <begin position="334"/>
        <end position="394"/>
    </location>
</feature>
<dbReference type="GO" id="GO:0030426">
    <property type="term" value="C:growth cone"/>
    <property type="evidence" value="ECO:0007669"/>
    <property type="project" value="TreeGrafter"/>
</dbReference>
<feature type="region of interest" description="Disordered" evidence="3">
    <location>
        <begin position="864"/>
        <end position="891"/>
    </location>
</feature>
<reference evidence="5" key="2">
    <citation type="submission" date="2025-09" db="UniProtKB">
        <authorList>
            <consortium name="Ensembl"/>
        </authorList>
    </citation>
    <scope>IDENTIFICATION</scope>
</reference>
<gene>
    <name evidence="5" type="primary">LOC107563840</name>
</gene>
<dbReference type="GO" id="GO:0003755">
    <property type="term" value="F:peptidyl-prolyl cis-trans isomerase activity"/>
    <property type="evidence" value="ECO:0007669"/>
    <property type="project" value="UniProtKB-KW"/>
</dbReference>
<dbReference type="InterPro" id="IPR046357">
    <property type="entry name" value="PPIase_dom_sf"/>
</dbReference>
<organism evidence="5 6">
    <name type="scientific">Sinocyclocheilus grahami</name>
    <name type="common">Dianchi golden-line fish</name>
    <name type="synonym">Barbus grahami</name>
    <dbReference type="NCBI Taxonomy" id="75366"/>
    <lineage>
        <taxon>Eukaryota</taxon>
        <taxon>Metazoa</taxon>
        <taxon>Chordata</taxon>
        <taxon>Craniata</taxon>
        <taxon>Vertebrata</taxon>
        <taxon>Euteleostomi</taxon>
        <taxon>Actinopterygii</taxon>
        <taxon>Neopterygii</taxon>
        <taxon>Teleostei</taxon>
        <taxon>Ostariophysi</taxon>
        <taxon>Cypriniformes</taxon>
        <taxon>Cyprinidae</taxon>
        <taxon>Cyprininae</taxon>
        <taxon>Sinocyclocheilus</taxon>
    </lineage>
</organism>
<keyword evidence="1" id="KW-0413">Isomerase</keyword>
<dbReference type="Pfam" id="PF00254">
    <property type="entry name" value="FKBP_C"/>
    <property type="match status" value="1"/>
</dbReference>
<protein>
    <recommendedName>
        <fullName evidence="1">peptidylprolyl isomerase</fullName>
        <ecNumber evidence="1">5.2.1.8</ecNumber>
    </recommendedName>
</protein>
<dbReference type="PANTHER" id="PTHR44927:SF1">
    <property type="entry name" value="FK506-BINDING PROTEIN 15"/>
    <property type="match status" value="1"/>
</dbReference>
<dbReference type="AlphaFoldDB" id="A0A672SIG4"/>
<evidence type="ECO:0000256" key="2">
    <source>
        <dbReference type="SAM" id="Coils"/>
    </source>
</evidence>
<dbReference type="Pfam" id="PF23649">
    <property type="entry name" value="FKBP15"/>
    <property type="match status" value="2"/>
</dbReference>
<evidence type="ECO:0000256" key="3">
    <source>
        <dbReference type="SAM" id="MobiDB-lite"/>
    </source>
</evidence>
<feature type="coiled-coil region" evidence="2">
    <location>
        <begin position="732"/>
        <end position="766"/>
    </location>
</feature>
<dbReference type="PROSITE" id="PS50059">
    <property type="entry name" value="FKBP_PPIASE"/>
    <property type="match status" value="1"/>
</dbReference>
<dbReference type="Proteomes" id="UP000472262">
    <property type="component" value="Unassembled WGS sequence"/>
</dbReference>
<evidence type="ECO:0000259" key="4">
    <source>
        <dbReference type="PROSITE" id="PS50059"/>
    </source>
</evidence>
<dbReference type="PANTHER" id="PTHR44927">
    <property type="entry name" value="FK506-BINDING PROTEIN 15"/>
    <property type="match status" value="1"/>
</dbReference>
<dbReference type="InterPro" id="IPR056598">
    <property type="entry name" value="FKBP-15_dom"/>
</dbReference>
<feature type="domain" description="PPIase FKBP-type" evidence="4">
    <location>
        <begin position="189"/>
        <end position="281"/>
    </location>
</feature>
<dbReference type="Gene3D" id="3.10.50.40">
    <property type="match status" value="1"/>
</dbReference>
<keyword evidence="6" id="KW-1185">Reference proteome</keyword>